<organism evidence="1 2">
    <name type="scientific">Dufourea novaeangliae</name>
    <name type="common">Sweat bee</name>
    <dbReference type="NCBI Taxonomy" id="178035"/>
    <lineage>
        <taxon>Eukaryota</taxon>
        <taxon>Metazoa</taxon>
        <taxon>Ecdysozoa</taxon>
        <taxon>Arthropoda</taxon>
        <taxon>Hexapoda</taxon>
        <taxon>Insecta</taxon>
        <taxon>Pterygota</taxon>
        <taxon>Neoptera</taxon>
        <taxon>Endopterygota</taxon>
        <taxon>Hymenoptera</taxon>
        <taxon>Apocrita</taxon>
        <taxon>Aculeata</taxon>
        <taxon>Apoidea</taxon>
        <taxon>Anthophila</taxon>
        <taxon>Halictidae</taxon>
        <taxon>Rophitinae</taxon>
        <taxon>Dufourea</taxon>
    </lineage>
</organism>
<dbReference type="AlphaFoldDB" id="A0A154PNF7"/>
<reference evidence="1 2" key="1">
    <citation type="submission" date="2015-07" db="EMBL/GenBank/DDBJ databases">
        <title>The genome of Dufourea novaeangliae.</title>
        <authorList>
            <person name="Pan H."/>
            <person name="Kapheim K."/>
        </authorList>
    </citation>
    <scope>NUCLEOTIDE SEQUENCE [LARGE SCALE GENOMIC DNA]</scope>
    <source>
        <strain evidence="1">0120121106</strain>
        <tissue evidence="1">Whole body</tissue>
    </source>
</reference>
<protein>
    <submittedName>
        <fullName evidence="1">Uncharacterized protein</fullName>
    </submittedName>
</protein>
<accession>A0A154PNF7</accession>
<sequence>MRHECWPAGIPSLRGNISFIGDHHPRWSGIFTVPSQELMPLLSVMCRDLADVRQTSRVPLGTVYTVFTVAGSGEFWPMLFHACMSIHASEFWDPAVSVQICAP</sequence>
<name>A0A154PNF7_DUFNO</name>
<dbReference type="EMBL" id="KQ434973">
    <property type="protein sequence ID" value="KZC12760.1"/>
    <property type="molecule type" value="Genomic_DNA"/>
</dbReference>
<dbReference type="Proteomes" id="UP000076502">
    <property type="component" value="Unassembled WGS sequence"/>
</dbReference>
<gene>
    <name evidence="1" type="ORF">WN55_04281</name>
</gene>
<evidence type="ECO:0000313" key="2">
    <source>
        <dbReference type="Proteomes" id="UP000076502"/>
    </source>
</evidence>
<evidence type="ECO:0000313" key="1">
    <source>
        <dbReference type="EMBL" id="KZC12760.1"/>
    </source>
</evidence>
<proteinExistence type="predicted"/>
<keyword evidence="2" id="KW-1185">Reference proteome</keyword>